<keyword evidence="3" id="KW-0560">Oxidoreductase</keyword>
<protein>
    <submittedName>
        <fullName evidence="4">Uncharacterized protein</fullName>
    </submittedName>
</protein>
<reference evidence="4" key="1">
    <citation type="submission" date="2021-02" db="EMBL/GenBank/DDBJ databases">
        <authorList>
            <person name="Nowell W R."/>
        </authorList>
    </citation>
    <scope>NUCLEOTIDE SEQUENCE</scope>
</reference>
<evidence type="ECO:0000313" key="4">
    <source>
        <dbReference type="EMBL" id="CAF4529843.1"/>
    </source>
</evidence>
<comment type="similarity">
    <text evidence="1">Belongs to the short-chain dehydrogenases/reductases (SDR) family.</text>
</comment>
<dbReference type="Gene3D" id="3.40.50.720">
    <property type="entry name" value="NAD(P)-binding Rossmann-like Domain"/>
    <property type="match status" value="1"/>
</dbReference>
<dbReference type="AlphaFoldDB" id="A0A8S2Y2D2"/>
<dbReference type="Pfam" id="PF13561">
    <property type="entry name" value="adh_short_C2"/>
    <property type="match status" value="1"/>
</dbReference>
<accession>A0A8S2Y2D2</accession>
<dbReference type="SUPFAM" id="SSF51735">
    <property type="entry name" value="NAD(P)-binding Rossmann-fold domains"/>
    <property type="match status" value="1"/>
</dbReference>
<dbReference type="PANTHER" id="PTHR43963">
    <property type="entry name" value="CARBONYL REDUCTASE 1-RELATED"/>
    <property type="match status" value="1"/>
</dbReference>
<dbReference type="PANTHER" id="PTHR43963:SF6">
    <property type="entry name" value="CHAIN DEHYDROGENASE FAMILY PROTEIN, PUTATIVE (AFU_ORTHOLOGUE AFUA_3G15350)-RELATED"/>
    <property type="match status" value="1"/>
</dbReference>
<evidence type="ECO:0000256" key="2">
    <source>
        <dbReference type="ARBA" id="ARBA00022857"/>
    </source>
</evidence>
<gene>
    <name evidence="4" type="ORF">TMI583_LOCUS49013</name>
</gene>
<feature type="non-terminal residue" evidence="4">
    <location>
        <position position="109"/>
    </location>
</feature>
<evidence type="ECO:0000256" key="3">
    <source>
        <dbReference type="ARBA" id="ARBA00023002"/>
    </source>
</evidence>
<organism evidence="4 5">
    <name type="scientific">Didymodactylos carnosus</name>
    <dbReference type="NCBI Taxonomy" id="1234261"/>
    <lineage>
        <taxon>Eukaryota</taxon>
        <taxon>Metazoa</taxon>
        <taxon>Spiralia</taxon>
        <taxon>Gnathifera</taxon>
        <taxon>Rotifera</taxon>
        <taxon>Eurotatoria</taxon>
        <taxon>Bdelloidea</taxon>
        <taxon>Philodinida</taxon>
        <taxon>Philodinidae</taxon>
        <taxon>Didymodactylos</taxon>
    </lineage>
</organism>
<dbReference type="Proteomes" id="UP000682733">
    <property type="component" value="Unassembled WGS sequence"/>
</dbReference>
<dbReference type="EMBL" id="CAJOBA010103800">
    <property type="protein sequence ID" value="CAF4529843.1"/>
    <property type="molecule type" value="Genomic_DNA"/>
</dbReference>
<keyword evidence="2" id="KW-0521">NADP</keyword>
<evidence type="ECO:0000313" key="5">
    <source>
        <dbReference type="Proteomes" id="UP000682733"/>
    </source>
</evidence>
<dbReference type="PRINTS" id="PR00081">
    <property type="entry name" value="GDHRDH"/>
</dbReference>
<evidence type="ECO:0000256" key="1">
    <source>
        <dbReference type="ARBA" id="ARBA00006484"/>
    </source>
</evidence>
<sequence>MVLHETSKALQEKYTSSTLTTTELEHLVEDFISAVGTNSLEYLGYNVNMSFMIYGMSKAALNALTRIEAREWAGVKNLLVVSVTPGFCATDINQNASDARPAKLGADSI</sequence>
<name>A0A8S2Y2D2_9BILA</name>
<dbReference type="InterPro" id="IPR036291">
    <property type="entry name" value="NAD(P)-bd_dom_sf"/>
</dbReference>
<dbReference type="GO" id="GO:0016491">
    <property type="term" value="F:oxidoreductase activity"/>
    <property type="evidence" value="ECO:0007669"/>
    <property type="project" value="UniProtKB-KW"/>
</dbReference>
<dbReference type="InterPro" id="IPR002347">
    <property type="entry name" value="SDR_fam"/>
</dbReference>
<comment type="caution">
    <text evidence="4">The sequence shown here is derived from an EMBL/GenBank/DDBJ whole genome shotgun (WGS) entry which is preliminary data.</text>
</comment>
<proteinExistence type="inferred from homology"/>